<dbReference type="Proteomes" id="UP000295443">
    <property type="component" value="Unassembled WGS sequence"/>
</dbReference>
<reference evidence="1 2" key="1">
    <citation type="submission" date="2019-03" db="EMBL/GenBank/DDBJ databases">
        <title>Genome sequence of Thiobacillaceae bacterium LSR1, a sulfur-oxidizing bacterium isolated from freshwater sediment.</title>
        <authorList>
            <person name="Li S."/>
        </authorList>
    </citation>
    <scope>NUCLEOTIDE SEQUENCE [LARGE SCALE GENOMIC DNA]</scope>
    <source>
        <strain evidence="1 2">LSR1</strain>
    </source>
</reference>
<dbReference type="AlphaFoldDB" id="A0A4R1BDY6"/>
<keyword evidence="2" id="KW-1185">Reference proteome</keyword>
<accession>A0A4R1BDY6</accession>
<protein>
    <submittedName>
        <fullName evidence="1">Uncharacterized protein</fullName>
    </submittedName>
</protein>
<proteinExistence type="predicted"/>
<name>A0A4R1BDY6_9PROT</name>
<dbReference type="EMBL" id="SJZB01000029">
    <property type="protein sequence ID" value="TCJ15208.1"/>
    <property type="molecule type" value="Genomic_DNA"/>
</dbReference>
<dbReference type="OrthoDB" id="9949290at2"/>
<gene>
    <name evidence="1" type="ORF">EZJ19_07825</name>
</gene>
<organism evidence="1 2">
    <name type="scientific">Parasulfuritortus cantonensis</name>
    <dbReference type="NCBI Taxonomy" id="2528202"/>
    <lineage>
        <taxon>Bacteria</taxon>
        <taxon>Pseudomonadati</taxon>
        <taxon>Pseudomonadota</taxon>
        <taxon>Betaproteobacteria</taxon>
        <taxon>Nitrosomonadales</taxon>
        <taxon>Thiobacillaceae</taxon>
        <taxon>Parasulfuritortus</taxon>
    </lineage>
</organism>
<evidence type="ECO:0000313" key="1">
    <source>
        <dbReference type="EMBL" id="TCJ15208.1"/>
    </source>
</evidence>
<evidence type="ECO:0000313" key="2">
    <source>
        <dbReference type="Proteomes" id="UP000295443"/>
    </source>
</evidence>
<sequence length="71" mass="8206">MSDEYGCDHYGKYRVRMHSVPGIWERYEGYVDVYAPNENAAPERAKRELIRTSFPDRPASAWAVDSVIRIG</sequence>
<dbReference type="RefSeq" id="WP_131446328.1">
    <property type="nucleotide sequence ID" value="NZ_SJZB01000029.1"/>
</dbReference>
<comment type="caution">
    <text evidence="1">The sequence shown here is derived from an EMBL/GenBank/DDBJ whole genome shotgun (WGS) entry which is preliminary data.</text>
</comment>